<evidence type="ECO:0000256" key="1">
    <source>
        <dbReference type="SAM" id="Phobius"/>
    </source>
</evidence>
<proteinExistence type="predicted"/>
<protein>
    <submittedName>
        <fullName evidence="2">Uncharacterized protein</fullName>
    </submittedName>
</protein>
<sequence length="386" mass="44549">MTEREKNVKKISDTSLQCYKNLNIYATMKKIKKETKTKREKEKSIVRVSIFERRFEHLTKEMTFDERDEEGSISILHNKTMGMKVKTMKREYTLLWITNDGRIALPPGTIMTITPTLALPFVRYPPHGFLSNMTISLPFSIDFDKLGLTDNENPYGVLPSAFDTTAREQGSSVAEFIATFVKRGVNKREAIADLPKNALYGGERALLYSTAEDMLANFGLNGKACLLRAICEVQGHPLNNFGLIGEMLKLFFTASKSPFSNLLKEYVEAENRGKFHGECWPYFKDCPKSLFRLSENKYTYVNVLPSNCNFNSRFISYVNKCVCLCMLLKYFVFFFLFRKDAFHEDVATTESDEVEQKRNRYFSSIPSMDRTTSETQFFQNLKRTIM</sequence>
<keyword evidence="3" id="KW-1185">Reference proteome</keyword>
<organism evidence="2 3">
    <name type="scientific">Melipona quadrifasciata</name>
    <dbReference type="NCBI Taxonomy" id="166423"/>
    <lineage>
        <taxon>Eukaryota</taxon>
        <taxon>Metazoa</taxon>
        <taxon>Ecdysozoa</taxon>
        <taxon>Arthropoda</taxon>
        <taxon>Hexapoda</taxon>
        <taxon>Insecta</taxon>
        <taxon>Pterygota</taxon>
        <taxon>Neoptera</taxon>
        <taxon>Endopterygota</taxon>
        <taxon>Hymenoptera</taxon>
        <taxon>Apocrita</taxon>
        <taxon>Aculeata</taxon>
        <taxon>Apoidea</taxon>
        <taxon>Anthophila</taxon>
        <taxon>Apidae</taxon>
        <taxon>Melipona</taxon>
    </lineage>
</organism>
<name>A0A0N0BGU3_9HYME</name>
<evidence type="ECO:0000313" key="3">
    <source>
        <dbReference type="Proteomes" id="UP000053105"/>
    </source>
</evidence>
<dbReference type="STRING" id="166423.A0A0N0BGU3"/>
<dbReference type="PANTHER" id="PTHR21398">
    <property type="entry name" value="AGAP007094-PA"/>
    <property type="match status" value="1"/>
</dbReference>
<dbReference type="SMART" id="SM00718">
    <property type="entry name" value="DM4_12"/>
    <property type="match status" value="1"/>
</dbReference>
<dbReference type="InterPro" id="IPR006631">
    <property type="entry name" value="DM4_12"/>
</dbReference>
<dbReference type="Pfam" id="PF07841">
    <property type="entry name" value="DM4_12"/>
    <property type="match status" value="1"/>
</dbReference>
<reference evidence="2 3" key="1">
    <citation type="submission" date="2015-07" db="EMBL/GenBank/DDBJ databases">
        <title>The genome of Melipona quadrifasciata.</title>
        <authorList>
            <person name="Pan H."/>
            <person name="Kapheim K."/>
        </authorList>
    </citation>
    <scope>NUCLEOTIDE SEQUENCE [LARGE SCALE GENOMIC DNA]</scope>
    <source>
        <strain evidence="2">0111107301</strain>
        <tissue evidence="2">Whole body</tissue>
    </source>
</reference>
<dbReference type="AlphaFoldDB" id="A0A0N0BGU3"/>
<dbReference type="OrthoDB" id="6339724at2759"/>
<accession>A0A0N0BGU3</accession>
<keyword evidence="1" id="KW-0812">Transmembrane</keyword>
<keyword evidence="1" id="KW-0472">Membrane</keyword>
<dbReference type="EMBL" id="KQ435767">
    <property type="protein sequence ID" value="KOX75288.1"/>
    <property type="molecule type" value="Genomic_DNA"/>
</dbReference>
<evidence type="ECO:0000313" key="2">
    <source>
        <dbReference type="EMBL" id="KOX75288.1"/>
    </source>
</evidence>
<keyword evidence="1" id="KW-1133">Transmembrane helix</keyword>
<dbReference type="PANTHER" id="PTHR21398:SF6">
    <property type="entry name" value="AGAP007094-PA"/>
    <property type="match status" value="1"/>
</dbReference>
<feature type="transmembrane region" description="Helical" evidence="1">
    <location>
        <begin position="314"/>
        <end position="337"/>
    </location>
</feature>
<dbReference type="Proteomes" id="UP000053105">
    <property type="component" value="Unassembled WGS sequence"/>
</dbReference>
<gene>
    <name evidence="2" type="ORF">WN51_14242</name>
</gene>